<dbReference type="InterPro" id="IPR002491">
    <property type="entry name" value="ABC_transptr_periplasmic_BD"/>
</dbReference>
<dbReference type="Pfam" id="PF01497">
    <property type="entry name" value="Peripla_BP_2"/>
    <property type="match status" value="1"/>
</dbReference>
<dbReference type="RefSeq" id="WP_344959228.1">
    <property type="nucleotide sequence ID" value="NZ_BAAAZG010000084.1"/>
</dbReference>
<dbReference type="InterPro" id="IPR050902">
    <property type="entry name" value="ABC_Transporter_SBP"/>
</dbReference>
<keyword evidence="2" id="KW-0732">Signal</keyword>
<dbReference type="PANTHER" id="PTHR30535">
    <property type="entry name" value="VITAMIN B12-BINDING PROTEIN"/>
    <property type="match status" value="1"/>
</dbReference>
<evidence type="ECO:0000256" key="2">
    <source>
        <dbReference type="SAM" id="SignalP"/>
    </source>
</evidence>
<evidence type="ECO:0000256" key="1">
    <source>
        <dbReference type="ARBA" id="ARBA00008814"/>
    </source>
</evidence>
<feature type="domain" description="Fe/B12 periplasmic-binding" evidence="3">
    <location>
        <begin position="75"/>
        <end position="366"/>
    </location>
</feature>
<sequence length="366" mass="39313">MFDRPFRRAALSACAAVTLTTTLVTSGCANSAPDDEPDTTLRAVLSDPRRTTYPLTLDNCGRKVTFTGPPRRLLILNGTSVAEVESVVLLGLQKHVLANAQRYGVSDHPTMLRDVQALPDGGFTMNKNFEVPAERVLSAKADLVLSTWSGGFDARRGLATREQLAATGVNTLVNPVNCALGKPDASPEEKAAYEGISIESSYEFLALLGLVFDVQHRAARVSAELRRRVEAVRARVHGRPARKVLIAYPGMAMMNVNGLPAVMTGRLTDEVVRAAGGVNAFAGRSRDVTSTLNREQLAAAEVDVLVVGAFEPNVDLDAEARKLFAAFPQWRASRTRTYTTASDGVFLGPLNAWAVEKIAKAVHGDG</sequence>
<evidence type="ECO:0000313" key="5">
    <source>
        <dbReference type="Proteomes" id="UP001500683"/>
    </source>
</evidence>
<gene>
    <name evidence="4" type="ORF">GCM10022214_86070</name>
</gene>
<dbReference type="Proteomes" id="UP001500683">
    <property type="component" value="Unassembled WGS sequence"/>
</dbReference>
<reference evidence="5" key="1">
    <citation type="journal article" date="2019" name="Int. J. Syst. Evol. Microbiol.">
        <title>The Global Catalogue of Microorganisms (GCM) 10K type strain sequencing project: providing services to taxonomists for standard genome sequencing and annotation.</title>
        <authorList>
            <consortium name="The Broad Institute Genomics Platform"/>
            <consortium name="The Broad Institute Genome Sequencing Center for Infectious Disease"/>
            <person name="Wu L."/>
            <person name="Ma J."/>
        </authorList>
    </citation>
    <scope>NUCLEOTIDE SEQUENCE [LARGE SCALE GENOMIC DNA]</scope>
    <source>
        <strain evidence="5">JCM 16702</strain>
    </source>
</reference>
<evidence type="ECO:0000259" key="3">
    <source>
        <dbReference type="PROSITE" id="PS50983"/>
    </source>
</evidence>
<comment type="caution">
    <text evidence="4">The sequence shown here is derived from an EMBL/GenBank/DDBJ whole genome shotgun (WGS) entry which is preliminary data.</text>
</comment>
<proteinExistence type="inferred from homology"/>
<name>A0ABP7X6X7_9ACTN</name>
<dbReference type="PANTHER" id="PTHR30535:SF34">
    <property type="entry name" value="MOLYBDATE-BINDING PROTEIN MOLA"/>
    <property type="match status" value="1"/>
</dbReference>
<feature type="signal peptide" evidence="2">
    <location>
        <begin position="1"/>
        <end position="31"/>
    </location>
</feature>
<dbReference type="PROSITE" id="PS50983">
    <property type="entry name" value="FE_B12_PBP"/>
    <property type="match status" value="1"/>
</dbReference>
<dbReference type="PROSITE" id="PS51257">
    <property type="entry name" value="PROKAR_LIPOPROTEIN"/>
    <property type="match status" value="1"/>
</dbReference>
<protein>
    <submittedName>
        <fullName evidence="4">ABC transporter substrate-binding protein</fullName>
    </submittedName>
</protein>
<comment type="similarity">
    <text evidence="1">Belongs to the bacterial solute-binding protein 8 family.</text>
</comment>
<dbReference type="Gene3D" id="3.40.50.1980">
    <property type="entry name" value="Nitrogenase molybdenum iron protein domain"/>
    <property type="match status" value="2"/>
</dbReference>
<evidence type="ECO:0000313" key="4">
    <source>
        <dbReference type="EMBL" id="GAA4105707.1"/>
    </source>
</evidence>
<feature type="chain" id="PRO_5045833232" evidence="2">
    <location>
        <begin position="32"/>
        <end position="366"/>
    </location>
</feature>
<dbReference type="EMBL" id="BAAAZG010000084">
    <property type="protein sequence ID" value="GAA4105707.1"/>
    <property type="molecule type" value="Genomic_DNA"/>
</dbReference>
<accession>A0ABP7X6X7</accession>
<dbReference type="SUPFAM" id="SSF53807">
    <property type="entry name" value="Helical backbone' metal receptor"/>
    <property type="match status" value="1"/>
</dbReference>
<keyword evidence="5" id="KW-1185">Reference proteome</keyword>
<organism evidence="4 5">
    <name type="scientific">Actinomadura miaoliensis</name>
    <dbReference type="NCBI Taxonomy" id="430685"/>
    <lineage>
        <taxon>Bacteria</taxon>
        <taxon>Bacillati</taxon>
        <taxon>Actinomycetota</taxon>
        <taxon>Actinomycetes</taxon>
        <taxon>Streptosporangiales</taxon>
        <taxon>Thermomonosporaceae</taxon>
        <taxon>Actinomadura</taxon>
    </lineage>
</organism>